<dbReference type="RefSeq" id="WP_377302318.1">
    <property type="nucleotide sequence ID" value="NZ_CP180191.1"/>
</dbReference>
<dbReference type="PROSITE" id="PS50042">
    <property type="entry name" value="CNMP_BINDING_3"/>
    <property type="match status" value="1"/>
</dbReference>
<feature type="domain" description="Cyclic nucleotide-binding" evidence="4">
    <location>
        <begin position="45"/>
        <end position="163"/>
    </location>
</feature>
<gene>
    <name evidence="6" type="ORF">ACFOEN_06915</name>
</gene>
<evidence type="ECO:0000313" key="6">
    <source>
        <dbReference type="EMBL" id="MFC3147368.1"/>
    </source>
</evidence>
<protein>
    <recommendedName>
        <fullName evidence="1">diguanylate cyclase</fullName>
        <ecNumber evidence="1">2.7.7.65</ecNumber>
    </recommendedName>
</protein>
<proteinExistence type="predicted"/>
<feature type="region of interest" description="Disordered" evidence="3">
    <location>
        <begin position="1"/>
        <end position="27"/>
    </location>
</feature>
<dbReference type="EC" id="2.7.7.65" evidence="1"/>
<dbReference type="CDD" id="cd01949">
    <property type="entry name" value="GGDEF"/>
    <property type="match status" value="1"/>
</dbReference>
<comment type="caution">
    <text evidence="6">The sequence shown here is derived from an EMBL/GenBank/DDBJ whole genome shotgun (WGS) entry which is preliminary data.</text>
</comment>
<evidence type="ECO:0000256" key="3">
    <source>
        <dbReference type="SAM" id="MobiDB-lite"/>
    </source>
</evidence>
<dbReference type="PROSITE" id="PS50887">
    <property type="entry name" value="GGDEF"/>
    <property type="match status" value="1"/>
</dbReference>
<comment type="catalytic activity">
    <reaction evidence="2">
        <text>2 GTP = 3',3'-c-di-GMP + 2 diphosphate</text>
        <dbReference type="Rhea" id="RHEA:24898"/>
        <dbReference type="ChEBI" id="CHEBI:33019"/>
        <dbReference type="ChEBI" id="CHEBI:37565"/>
        <dbReference type="ChEBI" id="CHEBI:58805"/>
        <dbReference type="EC" id="2.7.7.65"/>
    </reaction>
</comment>
<evidence type="ECO:0000256" key="2">
    <source>
        <dbReference type="ARBA" id="ARBA00034247"/>
    </source>
</evidence>
<reference evidence="7" key="1">
    <citation type="journal article" date="2019" name="Int. J. Syst. Evol. Microbiol.">
        <title>The Global Catalogue of Microorganisms (GCM) 10K type strain sequencing project: providing services to taxonomists for standard genome sequencing and annotation.</title>
        <authorList>
            <consortium name="The Broad Institute Genomics Platform"/>
            <consortium name="The Broad Institute Genome Sequencing Center for Infectious Disease"/>
            <person name="Wu L."/>
            <person name="Ma J."/>
        </authorList>
    </citation>
    <scope>NUCLEOTIDE SEQUENCE [LARGE SCALE GENOMIC DNA]</scope>
    <source>
        <strain evidence="7">KCTC 52168</strain>
    </source>
</reference>
<dbReference type="InterPro" id="IPR018490">
    <property type="entry name" value="cNMP-bd_dom_sf"/>
</dbReference>
<dbReference type="InterPro" id="IPR000160">
    <property type="entry name" value="GGDEF_dom"/>
</dbReference>
<evidence type="ECO:0000313" key="7">
    <source>
        <dbReference type="Proteomes" id="UP001595556"/>
    </source>
</evidence>
<dbReference type="SMART" id="SM00100">
    <property type="entry name" value="cNMP"/>
    <property type="match status" value="1"/>
</dbReference>
<dbReference type="InterPro" id="IPR000595">
    <property type="entry name" value="cNMP-bd_dom"/>
</dbReference>
<feature type="domain" description="GGDEF" evidence="5">
    <location>
        <begin position="215"/>
        <end position="347"/>
    </location>
</feature>
<dbReference type="PANTHER" id="PTHR45138:SF9">
    <property type="entry name" value="DIGUANYLATE CYCLASE DGCM-RELATED"/>
    <property type="match status" value="1"/>
</dbReference>
<dbReference type="Gene3D" id="2.60.120.10">
    <property type="entry name" value="Jelly Rolls"/>
    <property type="match status" value="1"/>
</dbReference>
<dbReference type="Proteomes" id="UP001595556">
    <property type="component" value="Unassembled WGS sequence"/>
</dbReference>
<dbReference type="SUPFAM" id="SSF51206">
    <property type="entry name" value="cAMP-binding domain-like"/>
    <property type="match status" value="1"/>
</dbReference>
<dbReference type="Pfam" id="PF00990">
    <property type="entry name" value="GGDEF"/>
    <property type="match status" value="1"/>
</dbReference>
<dbReference type="Gene3D" id="3.30.70.270">
    <property type="match status" value="1"/>
</dbReference>
<accession>A0ABV7H430</accession>
<dbReference type="InterPro" id="IPR014710">
    <property type="entry name" value="RmlC-like_jellyroll"/>
</dbReference>
<organism evidence="6 7">
    <name type="scientific">Piscinibacterium candidicorallinum</name>
    <dbReference type="NCBI Taxonomy" id="1793872"/>
    <lineage>
        <taxon>Bacteria</taxon>
        <taxon>Pseudomonadati</taxon>
        <taxon>Pseudomonadota</taxon>
        <taxon>Betaproteobacteria</taxon>
        <taxon>Burkholderiales</taxon>
        <taxon>Piscinibacterium</taxon>
    </lineage>
</organism>
<dbReference type="InterPro" id="IPR029787">
    <property type="entry name" value="Nucleotide_cyclase"/>
</dbReference>
<dbReference type="SMART" id="SM00267">
    <property type="entry name" value="GGDEF"/>
    <property type="match status" value="1"/>
</dbReference>
<keyword evidence="7" id="KW-1185">Reference proteome</keyword>
<evidence type="ECO:0000259" key="4">
    <source>
        <dbReference type="PROSITE" id="PS50042"/>
    </source>
</evidence>
<dbReference type="CDD" id="cd00038">
    <property type="entry name" value="CAP_ED"/>
    <property type="match status" value="1"/>
</dbReference>
<dbReference type="PANTHER" id="PTHR45138">
    <property type="entry name" value="REGULATORY COMPONENTS OF SENSORY TRANSDUCTION SYSTEM"/>
    <property type="match status" value="1"/>
</dbReference>
<dbReference type="Pfam" id="PF00027">
    <property type="entry name" value="cNMP_binding"/>
    <property type="match status" value="1"/>
</dbReference>
<sequence length="350" mass="38291">MNPKSEIKTPDSTAPPTREMPPPASMAAPIRLDTETLETLRNSKLFKGIDLPQFAKVVAMGQVHKLGFGDRVIEPGEPNRRIFVVLEGQLGVFLDHAMQNNVARLAPGQVVGEHAILSDESGSVYVAAQWPALVMSFEANAFREFMAGAPVIALNLIELLSERLRASNQWRMKADMGEAHAEFQATHDPLTGLHNRRWMQEAFEREINRHRIDGTPITLLSVDVDHLQKINESAGRSAADNVLKHVADTIKQVLRPSDIAARESGDRFAVLLPGASMSAAVQVAERLRKAVNQRQVHLGGRMATSTSVSIGCAEDATLALDALGELALERMKQAKAQGRNRVEPAPSHLH</sequence>
<dbReference type="NCBIfam" id="TIGR00254">
    <property type="entry name" value="GGDEF"/>
    <property type="match status" value="1"/>
</dbReference>
<name>A0ABV7H430_9BURK</name>
<dbReference type="InterPro" id="IPR050469">
    <property type="entry name" value="Diguanylate_Cyclase"/>
</dbReference>
<dbReference type="SUPFAM" id="SSF55073">
    <property type="entry name" value="Nucleotide cyclase"/>
    <property type="match status" value="1"/>
</dbReference>
<evidence type="ECO:0000256" key="1">
    <source>
        <dbReference type="ARBA" id="ARBA00012528"/>
    </source>
</evidence>
<dbReference type="EMBL" id="JBHRTI010000003">
    <property type="protein sequence ID" value="MFC3147368.1"/>
    <property type="molecule type" value="Genomic_DNA"/>
</dbReference>
<evidence type="ECO:0000259" key="5">
    <source>
        <dbReference type="PROSITE" id="PS50887"/>
    </source>
</evidence>
<dbReference type="InterPro" id="IPR043128">
    <property type="entry name" value="Rev_trsase/Diguanyl_cyclase"/>
</dbReference>